<comment type="cofactor">
    <cofactor evidence="1">
        <name>Fe(2+)</name>
        <dbReference type="ChEBI" id="CHEBI:29033"/>
    </cofactor>
</comment>
<evidence type="ECO:0000256" key="1">
    <source>
        <dbReference type="ARBA" id="ARBA00001954"/>
    </source>
</evidence>
<evidence type="ECO:0000256" key="4">
    <source>
        <dbReference type="ARBA" id="ARBA00023002"/>
    </source>
</evidence>
<dbReference type="InterPro" id="IPR004294">
    <property type="entry name" value="Carotenoid_Oase"/>
</dbReference>
<dbReference type="Proteomes" id="UP001139494">
    <property type="component" value="Unassembled WGS sequence"/>
</dbReference>
<dbReference type="AlphaFoldDB" id="A0A9R1CSB7"/>
<sequence>MSDSAATAFDLGFGSLGAEVSDRTLSVEGTVPGWLSGALIRNGPGKFEFGGRRVSHWFDGLALLRRYGFDDGIVTYTSRFLRTEAYRNATEGSGAKAGEFATDAGPLRTALRWLRSFGPPEPTDNANVHVARFGDHCVALTEAPRRVAFDPETLETRGEFRWTDDLTEHLTTAHVRVDPHRGETIGYSTELGRSPAYHLYRIPDGQAGREPIASVPAVGPGYVHDCSITASYVVLVETPLRIALLRALLPGSEGLLGMLEYDGERRSRFVVVDRDSGTVVAEPRVPPFFTFHHVNAYESDGEIVVDLVAFEDDGILEAMSFDSLSGGAFDGAPDGRLDRYRLDLESETASRSRRYDGGLELPTVPRAVRGRPYRYAYAQATDRSGANGLVKVDVERETATEWWERGVYVEEPRMVRRPGGTDEDDGVVLAPALDTKRERSVLLIFDAETLTELARAPLPHAVPFGFHGRFFPAQ</sequence>
<dbReference type="EMBL" id="JAHLKM010000003">
    <property type="protein sequence ID" value="MCQ4332796.1"/>
    <property type="molecule type" value="Genomic_DNA"/>
</dbReference>
<dbReference type="GO" id="GO:0016121">
    <property type="term" value="P:carotene catabolic process"/>
    <property type="evidence" value="ECO:0007669"/>
    <property type="project" value="TreeGrafter"/>
</dbReference>
<evidence type="ECO:0000256" key="5">
    <source>
        <dbReference type="ARBA" id="ARBA00023004"/>
    </source>
</evidence>
<comment type="caution">
    <text evidence="6">The sequence shown here is derived from an EMBL/GenBank/DDBJ whole genome shotgun (WGS) entry which is preliminary data.</text>
</comment>
<evidence type="ECO:0000313" key="6">
    <source>
        <dbReference type="EMBL" id="MCQ4332796.1"/>
    </source>
</evidence>
<evidence type="ECO:0000313" key="7">
    <source>
        <dbReference type="Proteomes" id="UP001139494"/>
    </source>
</evidence>
<organism evidence="6 7">
    <name type="scientific">Natronomonas aquatica</name>
    <dbReference type="NCBI Taxonomy" id="2841590"/>
    <lineage>
        <taxon>Archaea</taxon>
        <taxon>Methanobacteriati</taxon>
        <taxon>Methanobacteriota</taxon>
        <taxon>Stenosarchaea group</taxon>
        <taxon>Halobacteria</taxon>
        <taxon>Halobacteriales</taxon>
        <taxon>Natronomonadaceae</taxon>
        <taxon>Natronomonas</taxon>
    </lineage>
</organism>
<evidence type="ECO:0000256" key="3">
    <source>
        <dbReference type="ARBA" id="ARBA00022723"/>
    </source>
</evidence>
<keyword evidence="5" id="KW-0408">Iron</keyword>
<name>A0A9R1CSB7_9EURY</name>
<protein>
    <submittedName>
        <fullName evidence="6">Carotenoid oxygenase family protein</fullName>
    </submittedName>
</protein>
<gene>
    <name evidence="6" type="ORF">KM295_04660</name>
</gene>
<comment type="similarity">
    <text evidence="2">Belongs to the carotenoid oxygenase family.</text>
</comment>
<accession>A0A9R1CSB7</accession>
<dbReference type="Pfam" id="PF03055">
    <property type="entry name" value="RPE65"/>
    <property type="match status" value="1"/>
</dbReference>
<proteinExistence type="inferred from homology"/>
<reference evidence="6" key="1">
    <citation type="journal article" date="2023" name="Front. Microbiol.">
        <title>Genomic-based phylogenetic and metabolic analyses of the genus Natronomonas, and description of Natronomonas aquatica sp. nov.</title>
        <authorList>
            <person name="Garcia-Roldan A."/>
            <person name="Duran-Viseras A."/>
            <person name="de la Haba R.R."/>
            <person name="Corral P."/>
            <person name="Sanchez-Porro C."/>
            <person name="Ventosa A."/>
        </authorList>
    </citation>
    <scope>NUCLEOTIDE SEQUENCE</scope>
    <source>
        <strain evidence="6">F2-12</strain>
    </source>
</reference>
<dbReference type="GO" id="GO:0046872">
    <property type="term" value="F:metal ion binding"/>
    <property type="evidence" value="ECO:0007669"/>
    <property type="project" value="UniProtKB-KW"/>
</dbReference>
<dbReference type="GO" id="GO:0010436">
    <property type="term" value="F:carotenoid dioxygenase activity"/>
    <property type="evidence" value="ECO:0007669"/>
    <property type="project" value="TreeGrafter"/>
</dbReference>
<dbReference type="PANTHER" id="PTHR10543:SF24">
    <property type="entry name" value="CAROTENOID ISOMEROOXYGENASE"/>
    <property type="match status" value="1"/>
</dbReference>
<keyword evidence="7" id="KW-1185">Reference proteome</keyword>
<dbReference type="PANTHER" id="PTHR10543">
    <property type="entry name" value="BETA-CAROTENE DIOXYGENASE"/>
    <property type="match status" value="1"/>
</dbReference>
<keyword evidence="3" id="KW-0479">Metal-binding</keyword>
<keyword evidence="4" id="KW-0560">Oxidoreductase</keyword>
<evidence type="ECO:0000256" key="2">
    <source>
        <dbReference type="ARBA" id="ARBA00006787"/>
    </source>
</evidence>
<dbReference type="RefSeq" id="WP_256028733.1">
    <property type="nucleotide sequence ID" value="NZ_JAHLKM010000003.1"/>
</dbReference>